<evidence type="ECO:0000313" key="1">
    <source>
        <dbReference type="EMBL" id="MFC5148895.1"/>
    </source>
</evidence>
<protein>
    <submittedName>
        <fullName evidence="1">Uncharacterized protein</fullName>
    </submittedName>
</protein>
<proteinExistence type="predicted"/>
<organism evidence="1 2">
    <name type="scientific">Streptomyces aureoversilis</name>
    <dbReference type="NCBI Taxonomy" id="67277"/>
    <lineage>
        <taxon>Bacteria</taxon>
        <taxon>Bacillati</taxon>
        <taxon>Actinomycetota</taxon>
        <taxon>Actinomycetes</taxon>
        <taxon>Kitasatosporales</taxon>
        <taxon>Streptomycetaceae</taxon>
        <taxon>Streptomyces</taxon>
    </lineage>
</organism>
<dbReference type="RefSeq" id="WP_382049001.1">
    <property type="nucleotide sequence ID" value="NZ_JBHSKJ010000022.1"/>
</dbReference>
<sequence length="157" mass="17235">MSQRTVSDWSGVSAGTLKNLARIGLLPEAHQLRPHDVVLARVASALGATRSTNRDTQQGERTTTAFQRDWDAVRVVMELLLTTGEPGDEADSVHPRTRLVAFPEHVALVHQDYELLQLSEQALAKQWPYHVLPIGAWHAELQARLAGTFEGAAQIAA</sequence>
<accession>A0ABW0A983</accession>
<evidence type="ECO:0000313" key="2">
    <source>
        <dbReference type="Proteomes" id="UP001596222"/>
    </source>
</evidence>
<dbReference type="Proteomes" id="UP001596222">
    <property type="component" value="Unassembled WGS sequence"/>
</dbReference>
<reference evidence="2" key="1">
    <citation type="journal article" date="2019" name="Int. J. Syst. Evol. Microbiol.">
        <title>The Global Catalogue of Microorganisms (GCM) 10K type strain sequencing project: providing services to taxonomists for standard genome sequencing and annotation.</title>
        <authorList>
            <consortium name="The Broad Institute Genomics Platform"/>
            <consortium name="The Broad Institute Genome Sequencing Center for Infectious Disease"/>
            <person name="Wu L."/>
            <person name="Ma J."/>
        </authorList>
    </citation>
    <scope>NUCLEOTIDE SEQUENCE [LARGE SCALE GENOMIC DNA]</scope>
    <source>
        <strain evidence="2">CGMCC 4.1641</strain>
    </source>
</reference>
<keyword evidence="2" id="KW-1185">Reference proteome</keyword>
<comment type="caution">
    <text evidence="1">The sequence shown here is derived from an EMBL/GenBank/DDBJ whole genome shotgun (WGS) entry which is preliminary data.</text>
</comment>
<gene>
    <name evidence="1" type="ORF">ACFPP6_29940</name>
</gene>
<dbReference type="EMBL" id="JBHSKJ010000022">
    <property type="protein sequence ID" value="MFC5148895.1"/>
    <property type="molecule type" value="Genomic_DNA"/>
</dbReference>
<name>A0ABW0A983_9ACTN</name>